<evidence type="ECO:0000313" key="10">
    <source>
        <dbReference type="Proteomes" id="UP000011087"/>
    </source>
</evidence>
<sequence>MQGGDAMEEEEAQGDLRRPGRRREEGDQNESPHVFDYMHEVALVVRSCFGLVTWNFCRSRPEKGGLPPMLLGSKARALHAPWGWSVIMELEPTGQGAPSEMSCPVVLVGHSLGGAIAVEIAQKELIHNLKAIVIIETSEGLVKDSMSRARQFLDRRPTRFGSVDEAVNWAIDSEIYKSREAAESSVPRMLVEDGDGWVWKTNLSEKLEDASKWKCHKLVIVCAKESLDCNLMEFEQHSIMEKLTEINQAEIIPGGHMIHEERPKDVAKLIINFLSRWKLLTPVQGKPTSP</sequence>
<evidence type="ECO:0000256" key="5">
    <source>
        <dbReference type="ARBA" id="ARBA00049203"/>
    </source>
</evidence>
<dbReference type="STRING" id="905079.L1IS63"/>
<comment type="catalytic activity">
    <reaction evidence="5">
        <text>[phosphatase 2A protein]-C-terminal L-leucine methyl ester + H2O = [phosphatase 2A protein]-C-terminal L-leucine + methanol + H(+)</text>
        <dbReference type="Rhea" id="RHEA:48548"/>
        <dbReference type="Rhea" id="RHEA-COMP:12134"/>
        <dbReference type="Rhea" id="RHEA-COMP:12135"/>
        <dbReference type="ChEBI" id="CHEBI:15377"/>
        <dbReference type="ChEBI" id="CHEBI:15378"/>
        <dbReference type="ChEBI" id="CHEBI:17790"/>
        <dbReference type="ChEBI" id="CHEBI:90516"/>
        <dbReference type="ChEBI" id="CHEBI:90517"/>
        <dbReference type="EC" id="3.1.1.89"/>
    </reaction>
</comment>
<dbReference type="InterPro" id="IPR000073">
    <property type="entry name" value="AB_hydrolase_1"/>
</dbReference>
<dbReference type="PANTHER" id="PTHR14189:SF0">
    <property type="entry name" value="PROTEIN PHOSPHATASE METHYLESTERASE 1"/>
    <property type="match status" value="1"/>
</dbReference>
<dbReference type="EC" id="3.1.1.89" evidence="2"/>
<dbReference type="eggNOG" id="KOG2564">
    <property type="taxonomic scope" value="Eukaryota"/>
</dbReference>
<keyword evidence="4" id="KW-0378">Hydrolase</keyword>
<dbReference type="AlphaFoldDB" id="L1IS63"/>
<dbReference type="EnsemblProtists" id="EKX38665">
    <property type="protein sequence ID" value="EKX38665"/>
    <property type="gene ID" value="GUITHDRAFT_115212"/>
</dbReference>
<dbReference type="GeneID" id="17295427"/>
<dbReference type="Gene3D" id="3.40.50.1820">
    <property type="entry name" value="alpha/beta hydrolase"/>
    <property type="match status" value="1"/>
</dbReference>
<feature type="compositionally biased region" description="Acidic residues" evidence="6">
    <location>
        <begin position="1"/>
        <end position="13"/>
    </location>
</feature>
<evidence type="ECO:0000256" key="3">
    <source>
        <dbReference type="ARBA" id="ARBA00022487"/>
    </source>
</evidence>
<dbReference type="PaxDb" id="55529-EKX38665"/>
<evidence type="ECO:0000313" key="9">
    <source>
        <dbReference type="EnsemblProtists" id="EKX38665"/>
    </source>
</evidence>
<dbReference type="RefSeq" id="XP_005825645.1">
    <property type="nucleotide sequence ID" value="XM_005825588.1"/>
</dbReference>
<dbReference type="PANTHER" id="PTHR14189">
    <property type="entry name" value="PROTEIN PHOSPHATASE METHYLESTERASE-1 RELATED"/>
    <property type="match status" value="1"/>
</dbReference>
<proteinExistence type="inferred from homology"/>
<organism evidence="8">
    <name type="scientific">Guillardia theta (strain CCMP2712)</name>
    <name type="common">Cryptophyte</name>
    <dbReference type="NCBI Taxonomy" id="905079"/>
    <lineage>
        <taxon>Eukaryota</taxon>
        <taxon>Cryptophyceae</taxon>
        <taxon>Pyrenomonadales</taxon>
        <taxon>Geminigeraceae</taxon>
        <taxon>Guillardia</taxon>
    </lineage>
</organism>
<comment type="similarity">
    <text evidence="1">Belongs to the AB hydrolase superfamily.</text>
</comment>
<dbReference type="EMBL" id="JH993046">
    <property type="protein sequence ID" value="EKX38665.1"/>
    <property type="molecule type" value="Genomic_DNA"/>
</dbReference>
<protein>
    <recommendedName>
        <fullName evidence="2">protein phosphatase methylesterase-1</fullName>
        <ecNumber evidence="2">3.1.1.89</ecNumber>
    </recommendedName>
</protein>
<feature type="compositionally biased region" description="Basic and acidic residues" evidence="6">
    <location>
        <begin position="14"/>
        <end position="26"/>
    </location>
</feature>
<dbReference type="InterPro" id="IPR016812">
    <property type="entry name" value="PPase_methylesterase_euk"/>
</dbReference>
<name>L1IS63_GUITC</name>
<keyword evidence="10" id="KW-1185">Reference proteome</keyword>
<evidence type="ECO:0000256" key="2">
    <source>
        <dbReference type="ARBA" id="ARBA00013111"/>
    </source>
</evidence>
<dbReference type="InterPro" id="IPR029058">
    <property type="entry name" value="AB_hydrolase_fold"/>
</dbReference>
<evidence type="ECO:0000259" key="7">
    <source>
        <dbReference type="Pfam" id="PF12697"/>
    </source>
</evidence>
<dbReference type="OrthoDB" id="194865at2759"/>
<dbReference type="OMA" id="GHNIHED"/>
<reference evidence="8 10" key="1">
    <citation type="journal article" date="2012" name="Nature">
        <title>Algal genomes reveal evolutionary mosaicism and the fate of nucleomorphs.</title>
        <authorList>
            <consortium name="DOE Joint Genome Institute"/>
            <person name="Curtis B.A."/>
            <person name="Tanifuji G."/>
            <person name="Burki F."/>
            <person name="Gruber A."/>
            <person name="Irimia M."/>
            <person name="Maruyama S."/>
            <person name="Arias M.C."/>
            <person name="Ball S.G."/>
            <person name="Gile G.H."/>
            <person name="Hirakawa Y."/>
            <person name="Hopkins J.F."/>
            <person name="Kuo A."/>
            <person name="Rensing S.A."/>
            <person name="Schmutz J."/>
            <person name="Symeonidi A."/>
            <person name="Elias M."/>
            <person name="Eveleigh R.J."/>
            <person name="Herman E.K."/>
            <person name="Klute M.J."/>
            <person name="Nakayama T."/>
            <person name="Obornik M."/>
            <person name="Reyes-Prieto A."/>
            <person name="Armbrust E.V."/>
            <person name="Aves S.J."/>
            <person name="Beiko R.G."/>
            <person name="Coutinho P."/>
            <person name="Dacks J.B."/>
            <person name="Durnford D.G."/>
            <person name="Fast N.M."/>
            <person name="Green B.R."/>
            <person name="Grisdale C.J."/>
            <person name="Hempel F."/>
            <person name="Henrissat B."/>
            <person name="Hoppner M.P."/>
            <person name="Ishida K."/>
            <person name="Kim E."/>
            <person name="Koreny L."/>
            <person name="Kroth P.G."/>
            <person name="Liu Y."/>
            <person name="Malik S.B."/>
            <person name="Maier U.G."/>
            <person name="McRose D."/>
            <person name="Mock T."/>
            <person name="Neilson J.A."/>
            <person name="Onodera N.T."/>
            <person name="Poole A.M."/>
            <person name="Pritham E.J."/>
            <person name="Richards T.A."/>
            <person name="Rocap G."/>
            <person name="Roy S.W."/>
            <person name="Sarai C."/>
            <person name="Schaack S."/>
            <person name="Shirato S."/>
            <person name="Slamovits C.H."/>
            <person name="Spencer D.F."/>
            <person name="Suzuki S."/>
            <person name="Worden A.Z."/>
            <person name="Zauner S."/>
            <person name="Barry K."/>
            <person name="Bell C."/>
            <person name="Bharti A.K."/>
            <person name="Crow J.A."/>
            <person name="Grimwood J."/>
            <person name="Kramer R."/>
            <person name="Lindquist E."/>
            <person name="Lucas S."/>
            <person name="Salamov A."/>
            <person name="McFadden G.I."/>
            <person name="Lane C.E."/>
            <person name="Keeling P.J."/>
            <person name="Gray M.W."/>
            <person name="Grigoriev I.V."/>
            <person name="Archibald J.M."/>
        </authorList>
    </citation>
    <scope>NUCLEOTIDE SEQUENCE</scope>
    <source>
        <strain evidence="8 10">CCMP2712</strain>
    </source>
</reference>
<dbReference type="HOGENOM" id="CLU_961224_0_0_1"/>
<evidence type="ECO:0000256" key="4">
    <source>
        <dbReference type="ARBA" id="ARBA00022801"/>
    </source>
</evidence>
<evidence type="ECO:0000256" key="6">
    <source>
        <dbReference type="SAM" id="MobiDB-lite"/>
    </source>
</evidence>
<accession>L1IS63</accession>
<feature type="region of interest" description="Disordered" evidence="6">
    <location>
        <begin position="1"/>
        <end position="31"/>
    </location>
</feature>
<feature type="domain" description="AB hydrolase-1" evidence="7">
    <location>
        <begin position="101"/>
        <end position="268"/>
    </location>
</feature>
<dbReference type="GO" id="GO:0051723">
    <property type="term" value="F:protein methylesterase activity"/>
    <property type="evidence" value="ECO:0007669"/>
    <property type="project" value="UniProtKB-EC"/>
</dbReference>
<dbReference type="SUPFAM" id="SSF53474">
    <property type="entry name" value="alpha/beta-Hydrolases"/>
    <property type="match status" value="1"/>
</dbReference>
<evidence type="ECO:0000256" key="1">
    <source>
        <dbReference type="ARBA" id="ARBA00008645"/>
    </source>
</evidence>
<dbReference type="KEGG" id="gtt:GUITHDRAFT_115212"/>
<reference evidence="10" key="2">
    <citation type="submission" date="2012-11" db="EMBL/GenBank/DDBJ databases">
        <authorList>
            <person name="Kuo A."/>
            <person name="Curtis B.A."/>
            <person name="Tanifuji G."/>
            <person name="Burki F."/>
            <person name="Gruber A."/>
            <person name="Irimia M."/>
            <person name="Maruyama S."/>
            <person name="Arias M.C."/>
            <person name="Ball S.G."/>
            <person name="Gile G.H."/>
            <person name="Hirakawa Y."/>
            <person name="Hopkins J.F."/>
            <person name="Rensing S.A."/>
            <person name="Schmutz J."/>
            <person name="Symeonidi A."/>
            <person name="Elias M."/>
            <person name="Eveleigh R.J."/>
            <person name="Herman E.K."/>
            <person name="Klute M.J."/>
            <person name="Nakayama T."/>
            <person name="Obornik M."/>
            <person name="Reyes-Prieto A."/>
            <person name="Armbrust E.V."/>
            <person name="Aves S.J."/>
            <person name="Beiko R.G."/>
            <person name="Coutinho P."/>
            <person name="Dacks J.B."/>
            <person name="Durnford D.G."/>
            <person name="Fast N.M."/>
            <person name="Green B.R."/>
            <person name="Grisdale C."/>
            <person name="Hempe F."/>
            <person name="Henrissat B."/>
            <person name="Hoppner M.P."/>
            <person name="Ishida K.-I."/>
            <person name="Kim E."/>
            <person name="Koreny L."/>
            <person name="Kroth P.G."/>
            <person name="Liu Y."/>
            <person name="Malik S.-B."/>
            <person name="Maier U.G."/>
            <person name="McRose D."/>
            <person name="Mock T."/>
            <person name="Neilson J.A."/>
            <person name="Onodera N.T."/>
            <person name="Poole A.M."/>
            <person name="Pritham E.J."/>
            <person name="Richards T.A."/>
            <person name="Rocap G."/>
            <person name="Roy S.W."/>
            <person name="Sarai C."/>
            <person name="Schaack S."/>
            <person name="Shirato S."/>
            <person name="Slamovits C.H."/>
            <person name="Spencer D.F."/>
            <person name="Suzuki S."/>
            <person name="Worden A.Z."/>
            <person name="Zauner S."/>
            <person name="Barry K."/>
            <person name="Bell C."/>
            <person name="Bharti A.K."/>
            <person name="Crow J.A."/>
            <person name="Grimwood J."/>
            <person name="Kramer R."/>
            <person name="Lindquist E."/>
            <person name="Lucas S."/>
            <person name="Salamov A."/>
            <person name="McFadden G.I."/>
            <person name="Lane C.E."/>
            <person name="Keeling P.J."/>
            <person name="Gray M.W."/>
            <person name="Grigoriev I.V."/>
            <person name="Archibald J.M."/>
        </authorList>
    </citation>
    <scope>NUCLEOTIDE SEQUENCE</scope>
    <source>
        <strain evidence="10">CCMP2712</strain>
    </source>
</reference>
<dbReference type="Pfam" id="PF12697">
    <property type="entry name" value="Abhydrolase_6"/>
    <property type="match status" value="1"/>
</dbReference>
<keyword evidence="3" id="KW-0719">Serine esterase</keyword>
<reference evidence="9" key="3">
    <citation type="submission" date="2015-06" db="UniProtKB">
        <authorList>
            <consortium name="EnsemblProtists"/>
        </authorList>
    </citation>
    <scope>IDENTIFICATION</scope>
</reference>
<evidence type="ECO:0000313" key="8">
    <source>
        <dbReference type="EMBL" id="EKX38665.1"/>
    </source>
</evidence>
<dbReference type="Proteomes" id="UP000011087">
    <property type="component" value="Unassembled WGS sequence"/>
</dbReference>
<gene>
    <name evidence="8" type="ORF">GUITHDRAFT_115212</name>
</gene>